<dbReference type="PANTHER" id="PTHR31600">
    <property type="entry name" value="TINY MACROCYSTS PROTEIN B-RELATED"/>
    <property type="match status" value="1"/>
</dbReference>
<keyword evidence="3" id="KW-0418">Kinase</keyword>
<dbReference type="GO" id="GO:0005524">
    <property type="term" value="F:ATP binding"/>
    <property type="evidence" value="ECO:0007669"/>
    <property type="project" value="UniProtKB-KW"/>
</dbReference>
<protein>
    <submittedName>
        <fullName evidence="8">PAS domain</fullName>
    </submittedName>
</protein>
<feature type="domain" description="PAS" evidence="7">
    <location>
        <begin position="68"/>
        <end position="117"/>
    </location>
</feature>
<reference evidence="8 9" key="1">
    <citation type="journal article" date="2015" name="Sci. Rep.">
        <title>Genome of the facultative scuticociliatosis pathogen Pseudocohnilembus persalinus provides insight into its virulence through horizontal gene transfer.</title>
        <authorList>
            <person name="Xiong J."/>
            <person name="Wang G."/>
            <person name="Cheng J."/>
            <person name="Tian M."/>
            <person name="Pan X."/>
            <person name="Warren A."/>
            <person name="Jiang C."/>
            <person name="Yuan D."/>
            <person name="Miao W."/>
        </authorList>
    </citation>
    <scope>NUCLEOTIDE SEQUENCE [LARGE SCALE GENOMIC DNA]</scope>
    <source>
        <strain evidence="8">36N120E</strain>
    </source>
</reference>
<evidence type="ECO:0000256" key="5">
    <source>
        <dbReference type="SAM" id="MobiDB-lite"/>
    </source>
</evidence>
<evidence type="ECO:0000256" key="4">
    <source>
        <dbReference type="ARBA" id="ARBA00022840"/>
    </source>
</evidence>
<evidence type="ECO:0000256" key="2">
    <source>
        <dbReference type="ARBA" id="ARBA00022741"/>
    </source>
</evidence>
<feature type="transmembrane region" description="Helical" evidence="6">
    <location>
        <begin position="464"/>
        <end position="486"/>
    </location>
</feature>
<sequence length="1243" mass="143528">MQCLSVYGNFLKSIVSEENESEQILEKIEYVKKTVTLNTQFVDRDKQKYGENSNTCIINISGNKNNLGSVTNANNEIHRLLGYQKEELVEQQSVNRIMPKIYSKMHDKFIEHFLETSEERVMGLERIVMAQNKQGYMVPISLMIKVIPHLREGISFVGFLNNPPESTLMEDIDVHYLMYNTKNAQILGVSQSCNEAFGIPSSIIYGNSVDSSDFSIDQIAPEIDMPNQEELLSPQGLLVTLDTTYIEQNFLIQDNIQSESDDNYDEYLNPNVTNITGNNQTNQNITQQNQQYQNQNQNQSLSQRSNQGEVEQEVEVVNKKSKFRKTKIKVHLEAEEEYEDYNTTIRILKFVEVVDGIEDNYNLFGSNMKATQAVSKTTQKTGQMKQTSQGLGRTEGSDGEEKQQNQDENDEDQNEENNQNSPNGNNGKKDQEDVEQKQLNEDIRILNEFKQMISKKSVPKSIKILQKAVFIVLVAILTLSSVDLILKYNQKGSLQEGVKAIGFAYERHSLLATINLISRYIQLTASKVMPYTTSEEPTDTAVAAQYREKVVENYQEQLSDYVNQLKENEFSIIASALKIEQDIDDNYNKAQIELEYEVSTGDIQKYKYTYSDAIFQYITAAGTLTNSTISQFETDFDFDDGSITASTDSDSLQNYLYFVKVNGGGILRQKSETIAEEIFTYYEDKNISLRNRFIIILVLSLTFLTLSMFLLIPIVFSVHKTNNRVLSLFGIISIQEIKQLAVNCEYYIQEYLEEMNDNRENRLRDSSDLNESADQNIIDRSKLNESNIPMMKQKNQLLDISQNLNKTQLNQKISSQQEIDSKNNFNNLNNYADQINSKNNQDQSTNINPLTSQKNTDREFLKQYRENQLQQLQQQFKVQSKEDQISLSQKNSQGTNNMKFNGKGDLNNKIKKEFNKAFDQIEEKVKMELQKIEEEEKKYYEDQNGERSENLLNRSDGNKKFVIVIQFIFFVSLLMTYFIVIYILENNFAQKVQNMYTQLKYDSARLPNVKYNVLFAEEDIITTQASSYDDIDDLRSYYYDEVVTNDRFLFQSFNNDFPSAFNSYKSKFETLNYNNICENTDEISDKSDCEGVLDGILKKGLRTSLVSLIEDTTSLISSYYSDRSSGSDMEEVVIDTINSSDFDEIREMLKYINLAQEQLKQLNKDSIDKSLNSFTKQNLVAFVLFIVFILFLFQFVWVPYLKQLSQKIWRTKGMLNMIPMYVIMKNQRLRNAMKSGEILDAVK</sequence>
<evidence type="ECO:0000256" key="6">
    <source>
        <dbReference type="SAM" id="Phobius"/>
    </source>
</evidence>
<feature type="compositionally biased region" description="Low complexity" evidence="5">
    <location>
        <begin position="290"/>
        <end position="299"/>
    </location>
</feature>
<feature type="compositionally biased region" description="Polar residues" evidence="5">
    <location>
        <begin position="885"/>
        <end position="899"/>
    </location>
</feature>
<gene>
    <name evidence="8" type="ORF">PPERSA_07723</name>
</gene>
<keyword evidence="6" id="KW-1133">Transmembrane helix</keyword>
<dbReference type="AlphaFoldDB" id="A0A0V0R9R2"/>
<keyword evidence="6" id="KW-0472">Membrane</keyword>
<evidence type="ECO:0000256" key="3">
    <source>
        <dbReference type="ARBA" id="ARBA00022777"/>
    </source>
</evidence>
<dbReference type="OrthoDB" id="312072at2759"/>
<evidence type="ECO:0000259" key="7">
    <source>
        <dbReference type="PROSITE" id="PS50112"/>
    </source>
</evidence>
<dbReference type="Gene3D" id="3.30.450.20">
    <property type="entry name" value="PAS domain"/>
    <property type="match status" value="1"/>
</dbReference>
<keyword evidence="9" id="KW-1185">Reference proteome</keyword>
<feature type="compositionally biased region" description="Low complexity" evidence="5">
    <location>
        <begin position="375"/>
        <end position="390"/>
    </location>
</feature>
<dbReference type="InParanoid" id="A0A0V0R9R2"/>
<keyword evidence="2" id="KW-0547">Nucleotide-binding</keyword>
<dbReference type="FunFam" id="3.30.450.20:FF:000060">
    <property type="entry name" value="Sensor protein FixL"/>
    <property type="match status" value="1"/>
</dbReference>
<name>A0A0V0R9R2_PSEPJ</name>
<dbReference type="EMBL" id="LDAU01000003">
    <property type="protein sequence ID" value="KRX11198.1"/>
    <property type="molecule type" value="Genomic_DNA"/>
</dbReference>
<comment type="caution">
    <text evidence="8">The sequence shown here is derived from an EMBL/GenBank/DDBJ whole genome shotgun (WGS) entry which is preliminary data.</text>
</comment>
<keyword evidence="4" id="KW-0067">ATP-binding</keyword>
<feature type="region of interest" description="Disordered" evidence="5">
    <location>
        <begin position="290"/>
        <end position="315"/>
    </location>
</feature>
<feature type="compositionally biased region" description="Basic and acidic residues" evidence="5">
    <location>
        <begin position="395"/>
        <end position="405"/>
    </location>
</feature>
<dbReference type="InterPro" id="IPR052994">
    <property type="entry name" value="Tiny_macrocysts_regulators"/>
</dbReference>
<dbReference type="InterPro" id="IPR035965">
    <property type="entry name" value="PAS-like_dom_sf"/>
</dbReference>
<feature type="region of interest" description="Disordered" evidence="5">
    <location>
        <begin position="883"/>
        <end position="906"/>
    </location>
</feature>
<feature type="transmembrane region" description="Helical" evidence="6">
    <location>
        <begin position="1179"/>
        <end position="1201"/>
    </location>
</feature>
<evidence type="ECO:0000313" key="9">
    <source>
        <dbReference type="Proteomes" id="UP000054937"/>
    </source>
</evidence>
<evidence type="ECO:0000313" key="8">
    <source>
        <dbReference type="EMBL" id="KRX11198.1"/>
    </source>
</evidence>
<dbReference type="InterPro" id="IPR000014">
    <property type="entry name" value="PAS"/>
</dbReference>
<organism evidence="8 9">
    <name type="scientific">Pseudocohnilembus persalinus</name>
    <name type="common">Ciliate</name>
    <dbReference type="NCBI Taxonomy" id="266149"/>
    <lineage>
        <taxon>Eukaryota</taxon>
        <taxon>Sar</taxon>
        <taxon>Alveolata</taxon>
        <taxon>Ciliophora</taxon>
        <taxon>Intramacronucleata</taxon>
        <taxon>Oligohymenophorea</taxon>
        <taxon>Scuticociliatia</taxon>
        <taxon>Philasterida</taxon>
        <taxon>Pseudocohnilembidae</taxon>
        <taxon>Pseudocohnilembus</taxon>
    </lineage>
</organism>
<evidence type="ECO:0000256" key="1">
    <source>
        <dbReference type="ARBA" id="ARBA00022679"/>
    </source>
</evidence>
<accession>A0A0V0R9R2</accession>
<dbReference type="GO" id="GO:0016301">
    <property type="term" value="F:kinase activity"/>
    <property type="evidence" value="ECO:0007669"/>
    <property type="project" value="UniProtKB-KW"/>
</dbReference>
<dbReference type="NCBIfam" id="TIGR00229">
    <property type="entry name" value="sensory_box"/>
    <property type="match status" value="1"/>
</dbReference>
<feature type="compositionally biased region" description="Low complexity" evidence="5">
    <location>
        <begin position="416"/>
        <end position="426"/>
    </location>
</feature>
<keyword evidence="1" id="KW-0808">Transferase</keyword>
<feature type="region of interest" description="Disordered" evidence="5">
    <location>
        <begin position="375"/>
        <end position="435"/>
    </location>
</feature>
<dbReference type="PANTHER" id="PTHR31600:SF2">
    <property type="entry name" value="GAMETE ENRICHED GENE 10 PROTEIN-RELATED"/>
    <property type="match status" value="1"/>
</dbReference>
<proteinExistence type="predicted"/>
<feature type="region of interest" description="Disordered" evidence="5">
    <location>
        <begin position="811"/>
        <end position="854"/>
    </location>
</feature>
<feature type="transmembrane region" description="Helical" evidence="6">
    <location>
        <begin position="693"/>
        <end position="716"/>
    </location>
</feature>
<dbReference type="SUPFAM" id="SSF55785">
    <property type="entry name" value="PYP-like sensor domain (PAS domain)"/>
    <property type="match status" value="1"/>
</dbReference>
<dbReference type="PROSITE" id="PS50112">
    <property type="entry name" value="PAS"/>
    <property type="match status" value="1"/>
</dbReference>
<keyword evidence="6" id="KW-0812">Transmembrane</keyword>
<feature type="transmembrane region" description="Helical" evidence="6">
    <location>
        <begin position="961"/>
        <end position="984"/>
    </location>
</feature>
<dbReference type="Proteomes" id="UP000054937">
    <property type="component" value="Unassembled WGS sequence"/>
</dbReference>